<dbReference type="AlphaFoldDB" id="A0A8S0S5K9"/>
<sequence length="100" mass="11872">MQEPGLIGLSIQRMPNEPDLEFDIPSQYSYITVCALSCHDWSTLCAWWEEDEERTRRYFKNVVRSDLLPPDQCILKIVYFILQQHFESPSMWAIFPLQIC</sequence>
<keyword evidence="8" id="KW-0119">Carbohydrate metabolism</keyword>
<evidence type="ECO:0000256" key="4">
    <source>
        <dbReference type="ARBA" id="ARBA00012560"/>
    </source>
</evidence>
<comment type="similarity">
    <text evidence="3">Belongs to the disproportionating enzyme family.</text>
</comment>
<dbReference type="SUPFAM" id="SSF51445">
    <property type="entry name" value="(Trans)glycosidases"/>
    <property type="match status" value="1"/>
</dbReference>
<accession>A0A8S0S5K9</accession>
<dbReference type="GO" id="GO:0005737">
    <property type="term" value="C:cytoplasm"/>
    <property type="evidence" value="ECO:0007669"/>
    <property type="project" value="UniProtKB-SubCell"/>
</dbReference>
<evidence type="ECO:0000256" key="6">
    <source>
        <dbReference type="ARBA" id="ARBA00022676"/>
    </source>
</evidence>
<evidence type="ECO:0000313" key="11">
    <source>
        <dbReference type="EMBL" id="CAA2986953.1"/>
    </source>
</evidence>
<keyword evidence="5" id="KW-0963">Cytoplasm</keyword>
<gene>
    <name evidence="11" type="ORF">OLEA9_A077818</name>
</gene>
<proteinExistence type="inferred from homology"/>
<evidence type="ECO:0000256" key="3">
    <source>
        <dbReference type="ARBA" id="ARBA00005684"/>
    </source>
</evidence>
<dbReference type="Pfam" id="PF02446">
    <property type="entry name" value="Glyco_hydro_77"/>
    <property type="match status" value="1"/>
</dbReference>
<dbReference type="PANTHER" id="PTHR32518">
    <property type="match status" value="1"/>
</dbReference>
<evidence type="ECO:0000256" key="9">
    <source>
        <dbReference type="ARBA" id="ARBA00031423"/>
    </source>
</evidence>
<evidence type="ECO:0000256" key="7">
    <source>
        <dbReference type="ARBA" id="ARBA00022679"/>
    </source>
</evidence>
<dbReference type="OrthoDB" id="6123450at2759"/>
<comment type="subcellular location">
    <subcellularLocation>
        <location evidence="2">Cytoplasm</location>
    </subcellularLocation>
</comment>
<keyword evidence="6" id="KW-0328">Glycosyltransferase</keyword>
<evidence type="ECO:0000256" key="2">
    <source>
        <dbReference type="ARBA" id="ARBA00004496"/>
    </source>
</evidence>
<reference evidence="11 12" key="1">
    <citation type="submission" date="2019-12" db="EMBL/GenBank/DDBJ databases">
        <authorList>
            <person name="Alioto T."/>
            <person name="Alioto T."/>
            <person name="Gomez Garrido J."/>
        </authorList>
    </citation>
    <scope>NUCLEOTIDE SEQUENCE [LARGE SCALE GENOMIC DNA]</scope>
</reference>
<keyword evidence="7" id="KW-0808">Transferase</keyword>
<evidence type="ECO:0000256" key="5">
    <source>
        <dbReference type="ARBA" id="ARBA00022490"/>
    </source>
</evidence>
<evidence type="ECO:0000256" key="8">
    <source>
        <dbReference type="ARBA" id="ARBA00023277"/>
    </source>
</evidence>
<organism evidence="11 12">
    <name type="scientific">Olea europaea subsp. europaea</name>
    <dbReference type="NCBI Taxonomy" id="158383"/>
    <lineage>
        <taxon>Eukaryota</taxon>
        <taxon>Viridiplantae</taxon>
        <taxon>Streptophyta</taxon>
        <taxon>Embryophyta</taxon>
        <taxon>Tracheophyta</taxon>
        <taxon>Spermatophyta</taxon>
        <taxon>Magnoliopsida</taxon>
        <taxon>eudicotyledons</taxon>
        <taxon>Gunneridae</taxon>
        <taxon>Pentapetalae</taxon>
        <taxon>asterids</taxon>
        <taxon>lamiids</taxon>
        <taxon>Lamiales</taxon>
        <taxon>Oleaceae</taxon>
        <taxon>Oleeae</taxon>
        <taxon>Olea</taxon>
    </lineage>
</organism>
<dbReference type="EC" id="2.4.1.25" evidence="4"/>
<dbReference type="GO" id="GO:0005975">
    <property type="term" value="P:carbohydrate metabolic process"/>
    <property type="evidence" value="ECO:0007669"/>
    <property type="project" value="InterPro"/>
</dbReference>
<evidence type="ECO:0000256" key="10">
    <source>
        <dbReference type="ARBA" id="ARBA00031501"/>
    </source>
</evidence>
<name>A0A8S0S5K9_OLEEU</name>
<evidence type="ECO:0000313" key="12">
    <source>
        <dbReference type="Proteomes" id="UP000594638"/>
    </source>
</evidence>
<dbReference type="Proteomes" id="UP000594638">
    <property type="component" value="Unassembled WGS sequence"/>
</dbReference>
<comment type="catalytic activity">
    <reaction evidence="1">
        <text>Transfers a segment of a (1-&gt;4)-alpha-D-glucan to a new position in an acceptor, which may be glucose or a (1-&gt;4)-alpha-D-glucan.</text>
        <dbReference type="EC" id="2.4.1.25"/>
    </reaction>
</comment>
<dbReference type="GO" id="GO:0004134">
    <property type="term" value="F:4-alpha-glucanotransferase activity"/>
    <property type="evidence" value="ECO:0007669"/>
    <property type="project" value="UniProtKB-EC"/>
</dbReference>
<dbReference type="InterPro" id="IPR017853">
    <property type="entry name" value="GH"/>
</dbReference>
<dbReference type="Gramene" id="OE9A077818T1">
    <property type="protein sequence ID" value="OE9A077818C1"/>
    <property type="gene ID" value="OE9A077818"/>
</dbReference>
<protein>
    <recommendedName>
        <fullName evidence="4">4-alpha-glucanotransferase</fullName>
        <ecNumber evidence="4">2.4.1.25</ecNumber>
    </recommendedName>
    <alternativeName>
        <fullName evidence="9">Amylomaltase</fullName>
    </alternativeName>
    <alternativeName>
        <fullName evidence="10">Disproportionating enzyme</fullName>
    </alternativeName>
</protein>
<comment type="caution">
    <text evidence="11">The sequence shown here is derived from an EMBL/GenBank/DDBJ whole genome shotgun (WGS) entry which is preliminary data.</text>
</comment>
<keyword evidence="12" id="KW-1185">Reference proteome</keyword>
<dbReference type="InterPro" id="IPR003385">
    <property type="entry name" value="Glyco_hydro_77"/>
</dbReference>
<evidence type="ECO:0000256" key="1">
    <source>
        <dbReference type="ARBA" id="ARBA00000439"/>
    </source>
</evidence>
<dbReference type="EMBL" id="CACTIH010003894">
    <property type="protein sequence ID" value="CAA2986953.1"/>
    <property type="molecule type" value="Genomic_DNA"/>
</dbReference>
<dbReference type="PANTHER" id="PTHR32518:SF3">
    <property type="entry name" value="4-ALPHA-GLUCANOTRANSFERASE"/>
    <property type="match status" value="1"/>
</dbReference>
<dbReference type="Gene3D" id="3.20.20.80">
    <property type="entry name" value="Glycosidases"/>
    <property type="match status" value="1"/>
</dbReference>